<sequence length="357" mass="38029">MSSKESTGASFGAATLLDVAERAGVSRATASLVVRDTGRVSTATRERVRRAMSELGYVYDRAAAAMRSHSTRSIGVIVTHVGNPFFAELIGGFQEELQSLGYSCILTTSGDDVQQQQRALDELRSHKVAAVAFAPATGTGAEFTANLEHLELPFVMMTRQIRDNDPVPYVGPDDVAGGRLAAEHLLSHGARTFAYLGGASTVQSRADRRAGLAEAMSAAGLDTASVIDITSETSGRGGLRAAEQMLTQHDMPDAIMCHSDSVAFGVYRALRIRDLAASVRVTGYDDIATAELWEPPLTTVATHPAALGQRAARHLIDQLENDTNAGFLRVLPTLRVRQSCGCSAVLARDKETLVQTG</sequence>
<dbReference type="CDD" id="cd01392">
    <property type="entry name" value="HTH_LacI"/>
    <property type="match status" value="1"/>
</dbReference>
<dbReference type="PROSITE" id="PS00356">
    <property type="entry name" value="HTH_LACI_1"/>
    <property type="match status" value="1"/>
</dbReference>
<organism evidence="6 7">
    <name type="scientific">Microbacterium alkaliflavum</name>
    <dbReference type="NCBI Taxonomy" id="3248839"/>
    <lineage>
        <taxon>Bacteria</taxon>
        <taxon>Bacillati</taxon>
        <taxon>Actinomycetota</taxon>
        <taxon>Actinomycetes</taxon>
        <taxon>Micrococcales</taxon>
        <taxon>Microbacteriaceae</taxon>
        <taxon>Microbacterium</taxon>
    </lineage>
</organism>
<evidence type="ECO:0000313" key="7">
    <source>
        <dbReference type="Proteomes" id="UP001610861"/>
    </source>
</evidence>
<dbReference type="Pfam" id="PF00532">
    <property type="entry name" value="Peripla_BP_1"/>
    <property type="match status" value="1"/>
</dbReference>
<dbReference type="PANTHER" id="PTHR30146">
    <property type="entry name" value="LACI-RELATED TRANSCRIPTIONAL REPRESSOR"/>
    <property type="match status" value="1"/>
</dbReference>
<dbReference type="PROSITE" id="PS50932">
    <property type="entry name" value="HTH_LACI_2"/>
    <property type="match status" value="1"/>
</dbReference>
<dbReference type="RefSeq" id="WP_396638948.1">
    <property type="nucleotide sequence ID" value="NZ_JBIQWL010000001.1"/>
</dbReference>
<evidence type="ECO:0000313" key="6">
    <source>
        <dbReference type="EMBL" id="MFH8248996.1"/>
    </source>
</evidence>
<dbReference type="SUPFAM" id="SSF53822">
    <property type="entry name" value="Periplasmic binding protein-like I"/>
    <property type="match status" value="1"/>
</dbReference>
<evidence type="ECO:0000259" key="5">
    <source>
        <dbReference type="PROSITE" id="PS50932"/>
    </source>
</evidence>
<comment type="caution">
    <text evidence="6">The sequence shown here is derived from an EMBL/GenBank/DDBJ whole genome shotgun (WGS) entry which is preliminary data.</text>
</comment>
<dbReference type="SUPFAM" id="SSF47413">
    <property type="entry name" value="lambda repressor-like DNA-binding domains"/>
    <property type="match status" value="1"/>
</dbReference>
<dbReference type="InterPro" id="IPR010982">
    <property type="entry name" value="Lambda_DNA-bd_dom_sf"/>
</dbReference>
<keyword evidence="2" id="KW-0805">Transcription regulation</keyword>
<dbReference type="InterPro" id="IPR028082">
    <property type="entry name" value="Peripla_BP_I"/>
</dbReference>
<dbReference type="Proteomes" id="UP001610861">
    <property type="component" value="Unassembled WGS sequence"/>
</dbReference>
<evidence type="ECO:0000256" key="4">
    <source>
        <dbReference type="ARBA" id="ARBA00023163"/>
    </source>
</evidence>
<dbReference type="EMBL" id="JBIQWL010000001">
    <property type="protein sequence ID" value="MFH8248996.1"/>
    <property type="molecule type" value="Genomic_DNA"/>
</dbReference>
<reference evidence="6 7" key="1">
    <citation type="submission" date="2024-09" db="EMBL/GenBank/DDBJ databases">
        <authorList>
            <person name="Pan X."/>
        </authorList>
    </citation>
    <scope>NUCLEOTIDE SEQUENCE [LARGE SCALE GENOMIC DNA]</scope>
    <source>
        <strain evidence="6 7">B2969</strain>
    </source>
</reference>
<dbReference type="Pfam" id="PF00356">
    <property type="entry name" value="LacI"/>
    <property type="match status" value="1"/>
</dbReference>
<evidence type="ECO:0000256" key="1">
    <source>
        <dbReference type="ARBA" id="ARBA00022491"/>
    </source>
</evidence>
<evidence type="ECO:0000256" key="3">
    <source>
        <dbReference type="ARBA" id="ARBA00023125"/>
    </source>
</evidence>
<keyword evidence="1" id="KW-0678">Repressor</keyword>
<keyword evidence="3 6" id="KW-0238">DNA-binding</keyword>
<dbReference type="InterPro" id="IPR000843">
    <property type="entry name" value="HTH_LacI"/>
</dbReference>
<proteinExistence type="predicted"/>
<dbReference type="InterPro" id="IPR001761">
    <property type="entry name" value="Peripla_BP/Lac1_sug-bd_dom"/>
</dbReference>
<protein>
    <submittedName>
        <fullName evidence="6">LacI family DNA-binding transcriptional regulator</fullName>
    </submittedName>
</protein>
<gene>
    <name evidence="6" type="ORF">ACH3VR_01350</name>
</gene>
<dbReference type="Gene3D" id="1.10.260.40">
    <property type="entry name" value="lambda repressor-like DNA-binding domains"/>
    <property type="match status" value="1"/>
</dbReference>
<dbReference type="Gene3D" id="3.40.50.2300">
    <property type="match status" value="2"/>
</dbReference>
<evidence type="ECO:0000256" key="2">
    <source>
        <dbReference type="ARBA" id="ARBA00023015"/>
    </source>
</evidence>
<keyword evidence="4" id="KW-0804">Transcription</keyword>
<dbReference type="SMART" id="SM00354">
    <property type="entry name" value="HTH_LACI"/>
    <property type="match status" value="1"/>
</dbReference>
<name>A0ABW7Q2E1_9MICO</name>
<dbReference type="GO" id="GO:0003677">
    <property type="term" value="F:DNA binding"/>
    <property type="evidence" value="ECO:0007669"/>
    <property type="project" value="UniProtKB-KW"/>
</dbReference>
<keyword evidence="7" id="KW-1185">Reference proteome</keyword>
<accession>A0ABW7Q2E1</accession>
<dbReference type="PANTHER" id="PTHR30146:SF148">
    <property type="entry name" value="HTH-TYPE TRANSCRIPTIONAL REPRESSOR PURR-RELATED"/>
    <property type="match status" value="1"/>
</dbReference>
<feature type="domain" description="HTH lacI-type" evidence="5">
    <location>
        <begin position="14"/>
        <end position="68"/>
    </location>
</feature>